<feature type="domain" description="AAA+ ATPase" evidence="13">
    <location>
        <begin position="156"/>
        <end position="288"/>
    </location>
</feature>
<gene>
    <name evidence="8" type="primary">dnaA</name>
    <name evidence="15" type="ORF">A3A10_01280</name>
</gene>
<comment type="caution">
    <text evidence="8">Lacks conserved residue(s) required for the propagation of feature annotation.</text>
</comment>
<dbReference type="InterPro" id="IPR013159">
    <property type="entry name" value="DnaA_C"/>
</dbReference>
<evidence type="ECO:0000256" key="9">
    <source>
        <dbReference type="NCBIfam" id="TIGR00362"/>
    </source>
</evidence>
<dbReference type="Pfam" id="PF11638">
    <property type="entry name" value="DnaA_N"/>
    <property type="match status" value="1"/>
</dbReference>
<dbReference type="GO" id="GO:0005524">
    <property type="term" value="F:ATP binding"/>
    <property type="evidence" value="ECO:0007669"/>
    <property type="project" value="UniProtKB-UniRule"/>
</dbReference>
<dbReference type="SUPFAM" id="SSF48295">
    <property type="entry name" value="TrpR-like"/>
    <property type="match status" value="1"/>
</dbReference>
<dbReference type="SMART" id="SM00382">
    <property type="entry name" value="AAA"/>
    <property type="match status" value="1"/>
</dbReference>
<comment type="caution">
    <text evidence="15">The sequence shown here is derived from an EMBL/GenBank/DDBJ whole genome shotgun (WGS) entry which is preliminary data.</text>
</comment>
<dbReference type="InterPro" id="IPR027417">
    <property type="entry name" value="P-loop_NTPase"/>
</dbReference>
<dbReference type="SMART" id="SM00760">
    <property type="entry name" value="Bac_DnaA_C"/>
    <property type="match status" value="1"/>
</dbReference>
<protein>
    <recommendedName>
        <fullName evidence="8 9">Chromosomal replication initiator protein DnaA</fullName>
    </recommendedName>
</protein>
<evidence type="ECO:0000256" key="1">
    <source>
        <dbReference type="ARBA" id="ARBA00006583"/>
    </source>
</evidence>
<evidence type="ECO:0000256" key="2">
    <source>
        <dbReference type="ARBA" id="ARBA00022490"/>
    </source>
</evidence>
<dbReference type="InterPro" id="IPR010921">
    <property type="entry name" value="Trp_repressor/repl_initiator"/>
</dbReference>
<dbReference type="GO" id="GO:0006270">
    <property type="term" value="P:DNA replication initiation"/>
    <property type="evidence" value="ECO:0007669"/>
    <property type="project" value="UniProtKB-UniRule"/>
</dbReference>
<feature type="binding site" evidence="8">
    <location>
        <position position="171"/>
    </location>
    <ligand>
        <name>ATP</name>
        <dbReference type="ChEBI" id="CHEBI:30616"/>
    </ligand>
</feature>
<feature type="binding site" evidence="8">
    <location>
        <position position="170"/>
    </location>
    <ligand>
        <name>ATP</name>
        <dbReference type="ChEBI" id="CHEBI:30616"/>
    </ligand>
</feature>
<dbReference type="Gene3D" id="3.40.50.300">
    <property type="entry name" value="P-loop containing nucleotide triphosphate hydrolases"/>
    <property type="match status" value="1"/>
</dbReference>
<dbReference type="Gene3D" id="3.30.300.180">
    <property type="match status" value="1"/>
</dbReference>
<dbReference type="PROSITE" id="PS01008">
    <property type="entry name" value="DNAA"/>
    <property type="match status" value="1"/>
</dbReference>
<sequence>MLIDSLEKKQLWEKALAEIELSVSRPNFLTWFQNTNISDCGRDIITLNVPNAFAKDWLSGKYHKIIIKALRALFPAIRNVEYVIVSQPPVSATTSIKYKPAMKISSGEPQLEFEEIYIDKKANLNPRYTFDNFIVGSFNELANAAALAVTKNPGSSYNPLFIYGGTGLGKTHLLQSIGNRILQENPKAKVQYLTSEKFANEYISSVQSGTAPFFKEKYREHDLLIIDDIQFFSGKNKTQEEFFHLFNALYEANKQIVFSSDRSPKAIPELEDRLRSRFEGGMIADISPPEYEARMAILKAKTSQKDIILADEIIDYIAKNIQSNIRELEGALQSIIAQSKLLNKNLNPQEIKELLQKNIKTRKKITIIHLIKTVANYYNISEKDIFEQTRKKQIVVPRQIAMYLLREDFNTSYPYIGEKFGGKDHTTVIHAYEKISNDIKSNEKIRDDIRQIREIIYEKET</sequence>
<evidence type="ECO:0000256" key="10">
    <source>
        <dbReference type="RuleBase" id="RU000577"/>
    </source>
</evidence>
<dbReference type="PANTHER" id="PTHR30050">
    <property type="entry name" value="CHROMOSOMAL REPLICATION INITIATOR PROTEIN DNAA"/>
    <property type="match status" value="1"/>
</dbReference>
<evidence type="ECO:0000256" key="3">
    <source>
        <dbReference type="ARBA" id="ARBA00022705"/>
    </source>
</evidence>
<dbReference type="Pfam" id="PF08299">
    <property type="entry name" value="Bac_DnaA_C"/>
    <property type="match status" value="1"/>
</dbReference>
<dbReference type="GO" id="GO:0005886">
    <property type="term" value="C:plasma membrane"/>
    <property type="evidence" value="ECO:0007669"/>
    <property type="project" value="TreeGrafter"/>
</dbReference>
<name>A0A1G2LTV1_9BACT</name>
<evidence type="ECO:0000259" key="13">
    <source>
        <dbReference type="SMART" id="SM00382"/>
    </source>
</evidence>
<dbReference type="Gene3D" id="1.10.8.60">
    <property type="match status" value="1"/>
</dbReference>
<evidence type="ECO:0000256" key="11">
    <source>
        <dbReference type="RuleBase" id="RU004227"/>
    </source>
</evidence>
<proteinExistence type="inferred from homology"/>
<evidence type="ECO:0000313" key="15">
    <source>
        <dbReference type="EMBL" id="OHA15046.1"/>
    </source>
</evidence>
<evidence type="ECO:0000256" key="6">
    <source>
        <dbReference type="ARBA" id="ARBA00023121"/>
    </source>
</evidence>
<dbReference type="NCBIfam" id="TIGR00362">
    <property type="entry name" value="DnaA"/>
    <property type="match status" value="1"/>
</dbReference>
<dbReference type="CDD" id="cd00009">
    <property type="entry name" value="AAA"/>
    <property type="match status" value="1"/>
</dbReference>
<reference evidence="15 16" key="1">
    <citation type="journal article" date="2016" name="Nat. Commun.">
        <title>Thousands of microbial genomes shed light on interconnected biogeochemical processes in an aquifer system.</title>
        <authorList>
            <person name="Anantharaman K."/>
            <person name="Brown C.T."/>
            <person name="Hug L.A."/>
            <person name="Sharon I."/>
            <person name="Castelle C.J."/>
            <person name="Probst A.J."/>
            <person name="Thomas B.C."/>
            <person name="Singh A."/>
            <person name="Wilkins M.J."/>
            <person name="Karaoz U."/>
            <person name="Brodie E.L."/>
            <person name="Williams K.H."/>
            <person name="Hubbard S.S."/>
            <person name="Banfield J.F."/>
        </authorList>
    </citation>
    <scope>NUCLEOTIDE SEQUENCE [LARGE SCALE GENOMIC DNA]</scope>
</reference>
<dbReference type="EMBL" id="MHRA01000030">
    <property type="protein sequence ID" value="OHA15046.1"/>
    <property type="molecule type" value="Genomic_DNA"/>
</dbReference>
<evidence type="ECO:0000259" key="14">
    <source>
        <dbReference type="SMART" id="SM00760"/>
    </source>
</evidence>
<keyword evidence="6 8" id="KW-0446">Lipid-binding</keyword>
<comment type="subunit">
    <text evidence="8">Oligomerizes as a right-handed, spiral filament on DNA at oriC.</text>
</comment>
<dbReference type="InterPro" id="IPR001957">
    <property type="entry name" value="Chromosome_initiator_DnaA"/>
</dbReference>
<comment type="function">
    <text evidence="8 10">Plays an essential role in the initiation and regulation of chromosomal replication. ATP-DnaA binds to the origin of replication (oriC) to initiate formation of the DNA replication initiation complex once per cell cycle. Binds the DnaA box (a 9 base pair repeat at the origin) and separates the double-stranded (ds)DNA. Forms a right-handed helical filament on oriC DNA; dsDNA binds to the exterior of the filament while single-stranded (ss)DNA is stabiized in the filament's interior. The ATP-DnaA-oriC complex binds and stabilizes one strand of the AT-rich DNA unwinding element (DUE), permitting loading of DNA polymerase. After initiation quickly degrades to an ADP-DnaA complex that is not apt for DNA replication. Binds acidic phospholipids.</text>
</comment>
<comment type="domain">
    <text evidence="8">Domain I is involved in oligomerization and binding regulators, domain II is flexibile and of varying length in different bacteria, domain III forms the AAA+ region, while domain IV binds dsDNA.</text>
</comment>
<feature type="region of interest" description="Domain I, interacts with DnaA modulators" evidence="8">
    <location>
        <begin position="1"/>
        <end position="85"/>
    </location>
</feature>
<feature type="domain" description="Chromosomal replication initiator DnaA C-terminal" evidence="14">
    <location>
        <begin position="366"/>
        <end position="435"/>
    </location>
</feature>
<dbReference type="InterPro" id="IPR024633">
    <property type="entry name" value="DnaA_N_dom"/>
</dbReference>
<accession>A0A1G2LTV1</accession>
<feature type="binding site" evidence="8">
    <location>
        <position position="167"/>
    </location>
    <ligand>
        <name>ATP</name>
        <dbReference type="ChEBI" id="CHEBI:30616"/>
    </ligand>
</feature>
<dbReference type="Pfam" id="PF00308">
    <property type="entry name" value="Bac_DnaA"/>
    <property type="match status" value="1"/>
</dbReference>
<dbReference type="GO" id="GO:0006275">
    <property type="term" value="P:regulation of DNA replication"/>
    <property type="evidence" value="ECO:0007669"/>
    <property type="project" value="UniProtKB-UniRule"/>
</dbReference>
<dbReference type="InterPro" id="IPR018312">
    <property type="entry name" value="Chromosome_initiator_DnaA_CS"/>
</dbReference>
<feature type="region of interest" description="Domain III, AAA+ region" evidence="8">
    <location>
        <begin position="123"/>
        <end position="339"/>
    </location>
</feature>
<dbReference type="PANTHER" id="PTHR30050:SF2">
    <property type="entry name" value="CHROMOSOMAL REPLICATION INITIATOR PROTEIN DNAA"/>
    <property type="match status" value="1"/>
</dbReference>
<feature type="binding site" evidence="8">
    <location>
        <position position="169"/>
    </location>
    <ligand>
        <name>ATP</name>
        <dbReference type="ChEBI" id="CHEBI:30616"/>
    </ligand>
</feature>
<dbReference type="InterPro" id="IPR003593">
    <property type="entry name" value="AAA+_ATPase"/>
</dbReference>
<dbReference type="CDD" id="cd06571">
    <property type="entry name" value="Bac_DnaA_C"/>
    <property type="match status" value="1"/>
</dbReference>
<dbReference type="PRINTS" id="PR00051">
    <property type="entry name" value="DNAA"/>
</dbReference>
<keyword evidence="7 8" id="KW-0238">DNA-binding</keyword>
<dbReference type="Proteomes" id="UP000178116">
    <property type="component" value="Unassembled WGS sequence"/>
</dbReference>
<evidence type="ECO:0000256" key="5">
    <source>
        <dbReference type="ARBA" id="ARBA00022840"/>
    </source>
</evidence>
<dbReference type="GO" id="GO:0003688">
    <property type="term" value="F:DNA replication origin binding"/>
    <property type="evidence" value="ECO:0007669"/>
    <property type="project" value="UniProtKB-UniRule"/>
</dbReference>
<keyword evidence="2 8" id="KW-0963">Cytoplasm</keyword>
<dbReference type="FunFam" id="3.40.50.300:FF:000668">
    <property type="entry name" value="Chromosomal replication initiator protein DnaA"/>
    <property type="match status" value="1"/>
</dbReference>
<keyword evidence="5 8" id="KW-0067">ATP-binding</keyword>
<feature type="coiled-coil region" evidence="12">
    <location>
        <begin position="318"/>
        <end position="345"/>
    </location>
</feature>
<evidence type="ECO:0000256" key="8">
    <source>
        <dbReference type="HAMAP-Rule" id="MF_00377"/>
    </source>
</evidence>
<dbReference type="Gene3D" id="1.10.1750.10">
    <property type="match status" value="1"/>
</dbReference>
<dbReference type="AlphaFoldDB" id="A0A1G2LTV1"/>
<evidence type="ECO:0000313" key="16">
    <source>
        <dbReference type="Proteomes" id="UP000178116"/>
    </source>
</evidence>
<keyword evidence="3 8" id="KW-0235">DNA replication</keyword>
<evidence type="ECO:0000256" key="7">
    <source>
        <dbReference type="ARBA" id="ARBA00023125"/>
    </source>
</evidence>
<keyword evidence="4 8" id="KW-0547">Nucleotide-binding</keyword>
<keyword evidence="12" id="KW-0175">Coiled coil</keyword>
<dbReference type="InterPro" id="IPR013317">
    <property type="entry name" value="DnaA_dom"/>
</dbReference>
<dbReference type="GO" id="GO:0008289">
    <property type="term" value="F:lipid binding"/>
    <property type="evidence" value="ECO:0007669"/>
    <property type="project" value="UniProtKB-KW"/>
</dbReference>
<comment type="subcellular location">
    <subcellularLocation>
        <location evidence="8">Cytoplasm</location>
    </subcellularLocation>
</comment>
<dbReference type="SUPFAM" id="SSF52540">
    <property type="entry name" value="P-loop containing nucleoside triphosphate hydrolases"/>
    <property type="match status" value="1"/>
</dbReference>
<evidence type="ECO:0000256" key="4">
    <source>
        <dbReference type="ARBA" id="ARBA00022741"/>
    </source>
</evidence>
<dbReference type="HAMAP" id="MF_00377">
    <property type="entry name" value="DnaA_bact"/>
    <property type="match status" value="1"/>
</dbReference>
<evidence type="ECO:0000256" key="12">
    <source>
        <dbReference type="SAM" id="Coils"/>
    </source>
</evidence>
<dbReference type="GO" id="GO:0005737">
    <property type="term" value="C:cytoplasm"/>
    <property type="evidence" value="ECO:0007669"/>
    <property type="project" value="UniProtKB-SubCell"/>
</dbReference>
<comment type="similarity">
    <text evidence="1 8 11">Belongs to the DnaA family.</text>
</comment>
<organism evidence="15 16">
    <name type="scientific">Candidatus Tagabacteria bacterium RIFCSPLOWO2_01_FULL_42_9</name>
    <dbReference type="NCBI Taxonomy" id="1802296"/>
    <lineage>
        <taxon>Bacteria</taxon>
        <taxon>Candidatus Tagaibacteriota</taxon>
    </lineage>
</organism>
<feature type="region of interest" description="Domain IV, binds dsDNA" evidence="8">
    <location>
        <begin position="340"/>
        <end position="461"/>
    </location>
</feature>
<dbReference type="InterPro" id="IPR038454">
    <property type="entry name" value="DnaA_N_sf"/>
</dbReference>
<dbReference type="InterPro" id="IPR020591">
    <property type="entry name" value="Chromosome_initiator_DnaA-like"/>
</dbReference>